<protein>
    <submittedName>
        <fullName evidence="2">Uncharacterized protein</fullName>
    </submittedName>
</protein>
<evidence type="ECO:0000313" key="3">
    <source>
        <dbReference type="Proteomes" id="UP001189624"/>
    </source>
</evidence>
<proteinExistence type="predicted"/>
<keyword evidence="3" id="KW-1185">Reference proteome</keyword>
<sequence>MVGDLIIVVKRSRKQNQRNTVRNDNMSVTPPFNASMNDTQAFNGTMKGGPSDLWSLIIEIPSIKVKRAHAGVRKRESEVNIPYHACNRNRILRTMKLAIYKRGHPSVFRAVVGSPYPCAYYFICSSVSTSVKLNVDGNFMPRSDYMGMRGVRWVVEFSLKMDPWIISWQKIIS</sequence>
<dbReference type="AlphaFoldDB" id="A0AA86S175"/>
<reference evidence="2" key="1">
    <citation type="submission" date="2023-10" db="EMBL/GenBank/DDBJ databases">
        <authorList>
            <person name="Domelevo Entfellner J.-B."/>
        </authorList>
    </citation>
    <scope>NUCLEOTIDE SEQUENCE</scope>
</reference>
<dbReference type="Proteomes" id="UP001189624">
    <property type="component" value="Chromosome 3"/>
</dbReference>
<organism evidence="2 3">
    <name type="scientific">Sphenostylis stenocarpa</name>
    <dbReference type="NCBI Taxonomy" id="92480"/>
    <lineage>
        <taxon>Eukaryota</taxon>
        <taxon>Viridiplantae</taxon>
        <taxon>Streptophyta</taxon>
        <taxon>Embryophyta</taxon>
        <taxon>Tracheophyta</taxon>
        <taxon>Spermatophyta</taxon>
        <taxon>Magnoliopsida</taxon>
        <taxon>eudicotyledons</taxon>
        <taxon>Gunneridae</taxon>
        <taxon>Pentapetalae</taxon>
        <taxon>rosids</taxon>
        <taxon>fabids</taxon>
        <taxon>Fabales</taxon>
        <taxon>Fabaceae</taxon>
        <taxon>Papilionoideae</taxon>
        <taxon>50 kb inversion clade</taxon>
        <taxon>NPAAA clade</taxon>
        <taxon>indigoferoid/millettioid clade</taxon>
        <taxon>Phaseoleae</taxon>
        <taxon>Sphenostylis</taxon>
    </lineage>
</organism>
<dbReference type="EMBL" id="OY731400">
    <property type="protein sequence ID" value="CAJ1937875.1"/>
    <property type="molecule type" value="Genomic_DNA"/>
</dbReference>
<feature type="compositionally biased region" description="Polar residues" evidence="1">
    <location>
        <begin position="17"/>
        <end position="33"/>
    </location>
</feature>
<evidence type="ECO:0000313" key="2">
    <source>
        <dbReference type="EMBL" id="CAJ1937875.1"/>
    </source>
</evidence>
<accession>A0AA86S175</accession>
<dbReference type="Gramene" id="rna-AYBTSS11_LOCUS8258">
    <property type="protein sequence ID" value="CAJ1937875.1"/>
    <property type="gene ID" value="gene-AYBTSS11_LOCUS8258"/>
</dbReference>
<gene>
    <name evidence="2" type="ORF">AYBTSS11_LOCUS8258</name>
</gene>
<name>A0AA86S175_9FABA</name>
<evidence type="ECO:0000256" key="1">
    <source>
        <dbReference type="SAM" id="MobiDB-lite"/>
    </source>
</evidence>
<feature type="region of interest" description="Disordered" evidence="1">
    <location>
        <begin position="14"/>
        <end position="33"/>
    </location>
</feature>